<dbReference type="Proteomes" id="UP000233248">
    <property type="component" value="Unassembled WGS sequence"/>
</dbReference>
<dbReference type="InterPro" id="IPR050469">
    <property type="entry name" value="Diguanylate_Cyclase"/>
</dbReference>
<dbReference type="PANTHER" id="PTHR45138:SF9">
    <property type="entry name" value="DIGUANYLATE CYCLASE DGCM-RELATED"/>
    <property type="match status" value="1"/>
</dbReference>
<keyword evidence="5" id="KW-1185">Reference proteome</keyword>
<dbReference type="SMART" id="SM00267">
    <property type="entry name" value="GGDEF"/>
    <property type="match status" value="1"/>
</dbReference>
<dbReference type="InterPro" id="IPR029787">
    <property type="entry name" value="Nucleotide_cyclase"/>
</dbReference>
<reference evidence="4 5" key="1">
    <citation type="submission" date="2017-09" db="EMBL/GenBank/DDBJ databases">
        <title>Genomics of the genus Arcobacter.</title>
        <authorList>
            <person name="Perez-Cataluna A."/>
            <person name="Figueras M.J."/>
            <person name="Salas-Masso N."/>
        </authorList>
    </citation>
    <scope>NUCLEOTIDE SEQUENCE [LARGE SCALE GENOMIC DNA]</scope>
    <source>
        <strain evidence="4 5">DSM 18005</strain>
    </source>
</reference>
<dbReference type="InterPro" id="IPR000160">
    <property type="entry name" value="GGDEF_dom"/>
</dbReference>
<evidence type="ECO:0000313" key="4">
    <source>
        <dbReference type="EMBL" id="PKI80773.1"/>
    </source>
</evidence>
<dbReference type="KEGG" id="ahs:AHALO_1536"/>
<dbReference type="EMBL" id="NXIF01000027">
    <property type="protein sequence ID" value="PKI80773.1"/>
    <property type="molecule type" value="Genomic_DNA"/>
</dbReference>
<evidence type="ECO:0000256" key="2">
    <source>
        <dbReference type="ARBA" id="ARBA00034247"/>
    </source>
</evidence>
<name>A0A2N1J2J1_9BACT</name>
<dbReference type="PROSITE" id="PS50887">
    <property type="entry name" value="GGDEF"/>
    <property type="match status" value="1"/>
</dbReference>
<dbReference type="OrthoDB" id="9772835at2"/>
<proteinExistence type="predicted"/>
<comment type="catalytic activity">
    <reaction evidence="2">
        <text>2 GTP = 3',3'-c-di-GMP + 2 diphosphate</text>
        <dbReference type="Rhea" id="RHEA:24898"/>
        <dbReference type="ChEBI" id="CHEBI:33019"/>
        <dbReference type="ChEBI" id="CHEBI:37565"/>
        <dbReference type="ChEBI" id="CHEBI:58805"/>
        <dbReference type="EC" id="2.7.7.65"/>
    </reaction>
</comment>
<evidence type="ECO:0000313" key="5">
    <source>
        <dbReference type="Proteomes" id="UP000233248"/>
    </source>
</evidence>
<feature type="domain" description="GGDEF" evidence="3">
    <location>
        <begin position="149"/>
        <end position="280"/>
    </location>
</feature>
<sequence>MFKISIDKTLFEDILLKKSKLLRKDASKYWKKELIEPIIKDDKISYTIKQVDKLTLTNGLGDDKPSIVIECKKVDYSPKTNQFEFELGKIIEQKNVEIEDDYKDTLIEQLLKEKALLEDSINKDHLTKAYNRRKMEEDLSSFVTQNNSHLLNAVFIDADRFKSINDTFGHDYGDKVLEYLSEMFIKYASILNGEVYRYGGEEFLILCFCTKEFLLKNLKNLLSDIKFKRVFHPSRPIDVTVSMGVAFFDECTDKNQLIKKADEGVLLAKKNGRDRIEVIR</sequence>
<gene>
    <name evidence="4" type="ORF">CP960_07150</name>
</gene>
<dbReference type="EC" id="2.7.7.65" evidence="1"/>
<evidence type="ECO:0000256" key="1">
    <source>
        <dbReference type="ARBA" id="ARBA00012528"/>
    </source>
</evidence>
<dbReference type="PANTHER" id="PTHR45138">
    <property type="entry name" value="REGULATORY COMPONENTS OF SENSORY TRANSDUCTION SYSTEM"/>
    <property type="match status" value="1"/>
</dbReference>
<dbReference type="Pfam" id="PF00990">
    <property type="entry name" value="GGDEF"/>
    <property type="match status" value="1"/>
</dbReference>
<dbReference type="NCBIfam" id="TIGR00254">
    <property type="entry name" value="GGDEF"/>
    <property type="match status" value="1"/>
</dbReference>
<evidence type="ECO:0000259" key="3">
    <source>
        <dbReference type="PROSITE" id="PS50887"/>
    </source>
</evidence>
<accession>A0A2N1J2J1</accession>
<dbReference type="Gene3D" id="3.30.70.270">
    <property type="match status" value="1"/>
</dbReference>
<organism evidence="4 5">
    <name type="scientific">Malaciobacter halophilus</name>
    <dbReference type="NCBI Taxonomy" id="197482"/>
    <lineage>
        <taxon>Bacteria</taxon>
        <taxon>Pseudomonadati</taxon>
        <taxon>Campylobacterota</taxon>
        <taxon>Epsilonproteobacteria</taxon>
        <taxon>Campylobacterales</taxon>
        <taxon>Arcobacteraceae</taxon>
        <taxon>Malaciobacter</taxon>
    </lineage>
</organism>
<dbReference type="CDD" id="cd01949">
    <property type="entry name" value="GGDEF"/>
    <property type="match status" value="1"/>
</dbReference>
<dbReference type="InterPro" id="IPR043128">
    <property type="entry name" value="Rev_trsase/Diguanyl_cyclase"/>
</dbReference>
<protein>
    <recommendedName>
        <fullName evidence="1">diguanylate cyclase</fullName>
        <ecNumber evidence="1">2.7.7.65</ecNumber>
    </recommendedName>
</protein>
<dbReference type="SUPFAM" id="SSF55073">
    <property type="entry name" value="Nucleotide cyclase"/>
    <property type="match status" value="1"/>
</dbReference>
<dbReference type="GO" id="GO:0052621">
    <property type="term" value="F:diguanylate cyclase activity"/>
    <property type="evidence" value="ECO:0007669"/>
    <property type="project" value="UniProtKB-EC"/>
</dbReference>
<comment type="caution">
    <text evidence="4">The sequence shown here is derived from an EMBL/GenBank/DDBJ whole genome shotgun (WGS) entry which is preliminary data.</text>
</comment>
<dbReference type="AlphaFoldDB" id="A0A2N1J2J1"/>
<dbReference type="RefSeq" id="WP_101184733.1">
    <property type="nucleotide sequence ID" value="NZ_CP031218.1"/>
</dbReference>